<dbReference type="Proteomes" id="UP000826656">
    <property type="component" value="Unassembled WGS sequence"/>
</dbReference>
<proteinExistence type="predicted"/>
<keyword evidence="2" id="KW-1185">Reference proteome</keyword>
<name>A0ABQ7TVC8_SOLTU</name>
<protein>
    <submittedName>
        <fullName evidence="1">Uncharacterized protein</fullName>
    </submittedName>
</protein>
<sequence>MGTQEVNQEGGPQPQCNHEETKLWGTVEEYFHQLWGNRWVGGLWIDSIGKSGGIIVLWDKREWKGELIDTGSQMLTCKLCGINQDLTWYLTAVYAECDRNEREELWWELSSIRGICEGP</sequence>
<dbReference type="EMBL" id="JAIVGD010000028">
    <property type="protein sequence ID" value="KAH0737958.1"/>
    <property type="molecule type" value="Genomic_DNA"/>
</dbReference>
<accession>A0ABQ7TVC8</accession>
<organism evidence="1 2">
    <name type="scientific">Solanum tuberosum</name>
    <name type="common">Potato</name>
    <dbReference type="NCBI Taxonomy" id="4113"/>
    <lineage>
        <taxon>Eukaryota</taxon>
        <taxon>Viridiplantae</taxon>
        <taxon>Streptophyta</taxon>
        <taxon>Embryophyta</taxon>
        <taxon>Tracheophyta</taxon>
        <taxon>Spermatophyta</taxon>
        <taxon>Magnoliopsida</taxon>
        <taxon>eudicotyledons</taxon>
        <taxon>Gunneridae</taxon>
        <taxon>Pentapetalae</taxon>
        <taxon>asterids</taxon>
        <taxon>lamiids</taxon>
        <taxon>Solanales</taxon>
        <taxon>Solanaceae</taxon>
        <taxon>Solanoideae</taxon>
        <taxon>Solaneae</taxon>
        <taxon>Solanum</taxon>
    </lineage>
</organism>
<evidence type="ECO:0000313" key="2">
    <source>
        <dbReference type="Proteomes" id="UP000826656"/>
    </source>
</evidence>
<reference evidence="1 2" key="1">
    <citation type="journal article" date="2021" name="bioRxiv">
        <title>Chromosome-scale and haplotype-resolved genome assembly of a tetraploid potato cultivar.</title>
        <authorList>
            <person name="Sun H."/>
            <person name="Jiao W.-B."/>
            <person name="Krause K."/>
            <person name="Campoy J.A."/>
            <person name="Goel M."/>
            <person name="Folz-Donahue K."/>
            <person name="Kukat C."/>
            <person name="Huettel B."/>
            <person name="Schneeberger K."/>
        </authorList>
    </citation>
    <scope>NUCLEOTIDE SEQUENCE [LARGE SCALE GENOMIC DNA]</scope>
    <source>
        <strain evidence="1">SolTubOtavaFocal</strain>
        <tissue evidence="1">Leaves</tissue>
    </source>
</reference>
<comment type="caution">
    <text evidence="1">The sequence shown here is derived from an EMBL/GenBank/DDBJ whole genome shotgun (WGS) entry which is preliminary data.</text>
</comment>
<gene>
    <name evidence="1" type="ORF">KY290_036663</name>
</gene>
<evidence type="ECO:0000313" key="1">
    <source>
        <dbReference type="EMBL" id="KAH0737958.1"/>
    </source>
</evidence>